<dbReference type="AlphaFoldDB" id="A0A9N8EMQ4"/>
<feature type="transmembrane region" description="Helical" evidence="2">
    <location>
        <begin position="7"/>
        <end position="29"/>
    </location>
</feature>
<keyword evidence="2" id="KW-1133">Transmembrane helix</keyword>
<protein>
    <submittedName>
        <fullName evidence="3">Uncharacterized protein</fullName>
    </submittedName>
</protein>
<dbReference type="Proteomes" id="UP001153069">
    <property type="component" value="Unassembled WGS sequence"/>
</dbReference>
<sequence>MTKKLNYALVSIFSCALTYVSVLCGFISLPTPQNCMNQPSRDKSHQVVHYTILDNREEETTLLGKLPMTQVVQESRKASTSTSYKTTKTTTQHQNANKFHSRLRFVMVVGLEGTGHHFMGQVIKESPIMETLSRLKLAPTKLKLLDQKLFNHINATTGLWNAHCATEEDEPPPDLTHTLKLVVKYLKEMERLAKMNANTNNTIHVPLNTAVGGVKGFGQVSYPNFKGDCRKLNYPSLDLLYRACDMAKVDCGHVYIYRNPAAILQSTTRNRKYSSRMLEQIHLYKSMYHIITAEFVAFPERTLGCFGLLESNNGNNNKAWWKEMAPLWGWNSKQLFYEYMESIYRPPRPIDQNFTELLTSRSVEPYMHSLNEVHQKVIQVCQKAKAGQLEAISTRQEQN</sequence>
<evidence type="ECO:0000313" key="3">
    <source>
        <dbReference type="EMBL" id="CAB9523533.1"/>
    </source>
</evidence>
<evidence type="ECO:0000256" key="2">
    <source>
        <dbReference type="SAM" id="Phobius"/>
    </source>
</evidence>
<proteinExistence type="predicted"/>
<reference evidence="3" key="1">
    <citation type="submission" date="2020-06" db="EMBL/GenBank/DDBJ databases">
        <authorList>
            <consortium name="Plant Systems Biology data submission"/>
        </authorList>
    </citation>
    <scope>NUCLEOTIDE SEQUENCE</scope>
    <source>
        <strain evidence="3">D6</strain>
    </source>
</reference>
<keyword evidence="2" id="KW-0812">Transmembrane</keyword>
<name>A0A9N8EMQ4_9STRA</name>
<gene>
    <name evidence="3" type="ORF">SEMRO_1427_G271800.1</name>
</gene>
<dbReference type="PROSITE" id="PS51257">
    <property type="entry name" value="PROKAR_LIPOPROTEIN"/>
    <property type="match status" value="1"/>
</dbReference>
<feature type="compositionally biased region" description="Low complexity" evidence="1">
    <location>
        <begin position="78"/>
        <end position="91"/>
    </location>
</feature>
<organism evidence="3 4">
    <name type="scientific">Seminavis robusta</name>
    <dbReference type="NCBI Taxonomy" id="568900"/>
    <lineage>
        <taxon>Eukaryota</taxon>
        <taxon>Sar</taxon>
        <taxon>Stramenopiles</taxon>
        <taxon>Ochrophyta</taxon>
        <taxon>Bacillariophyta</taxon>
        <taxon>Bacillariophyceae</taxon>
        <taxon>Bacillariophycidae</taxon>
        <taxon>Naviculales</taxon>
        <taxon>Naviculaceae</taxon>
        <taxon>Seminavis</taxon>
    </lineage>
</organism>
<keyword evidence="4" id="KW-1185">Reference proteome</keyword>
<dbReference type="OrthoDB" id="48808at2759"/>
<feature type="region of interest" description="Disordered" evidence="1">
    <location>
        <begin position="74"/>
        <end position="93"/>
    </location>
</feature>
<dbReference type="EMBL" id="CAICTM010001425">
    <property type="protein sequence ID" value="CAB9523533.1"/>
    <property type="molecule type" value="Genomic_DNA"/>
</dbReference>
<accession>A0A9N8EMQ4</accession>
<keyword evidence="2" id="KW-0472">Membrane</keyword>
<evidence type="ECO:0000256" key="1">
    <source>
        <dbReference type="SAM" id="MobiDB-lite"/>
    </source>
</evidence>
<evidence type="ECO:0000313" key="4">
    <source>
        <dbReference type="Proteomes" id="UP001153069"/>
    </source>
</evidence>
<comment type="caution">
    <text evidence="3">The sequence shown here is derived from an EMBL/GenBank/DDBJ whole genome shotgun (WGS) entry which is preliminary data.</text>
</comment>